<sequence length="180" mass="17761">MGAPRTVTHVLVTLAVAATLAACAGRAPGGPVSAVTDPAAPPTGTMACATVEGVELPPECIPVDVEANMALNDAYRQRMDVSTDQVAAAEPERAAVEAALTSLVGTPWTGASVAEALVAAGIDEDRASVVSVGAREAPEQVEVIVSSTATAVCIVGQIDAAGVEVASEGMIADGGCVPAQ</sequence>
<comment type="caution">
    <text evidence="3">The sequence shown here is derived from an EMBL/GenBank/DDBJ whole genome shotgun (WGS) entry which is preliminary data.</text>
</comment>
<protein>
    <recommendedName>
        <fullName evidence="6">Lipoprotein</fullName>
    </recommendedName>
</protein>
<dbReference type="RefSeq" id="WP_179625346.1">
    <property type="nucleotide sequence ID" value="NZ_BAABFI010000001.1"/>
</dbReference>
<dbReference type="PROSITE" id="PS51257">
    <property type="entry name" value="PROKAR_LIPOPROTEIN"/>
    <property type="match status" value="1"/>
</dbReference>
<reference evidence="3 4" key="1">
    <citation type="submission" date="2020-07" db="EMBL/GenBank/DDBJ databases">
        <title>Sequencing the genomes of 1000 actinobacteria strains.</title>
        <authorList>
            <person name="Klenk H.-P."/>
        </authorList>
    </citation>
    <scope>NUCLEOTIDE SEQUENCE [LARGE SCALE GENOMIC DNA]</scope>
    <source>
        <strain evidence="3 4">DSM 24482</strain>
    </source>
</reference>
<evidence type="ECO:0000313" key="5">
    <source>
        <dbReference type="Proteomes" id="UP000618382"/>
    </source>
</evidence>
<dbReference type="EMBL" id="BONN01000004">
    <property type="protein sequence ID" value="GIG32826.1"/>
    <property type="molecule type" value="Genomic_DNA"/>
</dbReference>
<reference evidence="2 5" key="2">
    <citation type="submission" date="2021-01" db="EMBL/GenBank/DDBJ databases">
        <title>Whole genome shotgun sequence of Cellulomonas oligotrophica NBRC 109435.</title>
        <authorList>
            <person name="Komaki H."/>
            <person name="Tamura T."/>
        </authorList>
    </citation>
    <scope>NUCLEOTIDE SEQUENCE [LARGE SCALE GENOMIC DNA]</scope>
    <source>
        <strain evidence="2 5">NBRC 109435</strain>
    </source>
</reference>
<feature type="chain" id="PRO_5038582694" description="Lipoprotein" evidence="1">
    <location>
        <begin position="25"/>
        <end position="180"/>
    </location>
</feature>
<dbReference type="AlphaFoldDB" id="A0A7Y9JX39"/>
<evidence type="ECO:0000313" key="4">
    <source>
        <dbReference type="Proteomes" id="UP000577956"/>
    </source>
</evidence>
<organism evidence="3 4">
    <name type="scientific">Cellulomonas oligotrophica</name>
    <dbReference type="NCBI Taxonomy" id="931536"/>
    <lineage>
        <taxon>Bacteria</taxon>
        <taxon>Bacillati</taxon>
        <taxon>Actinomycetota</taxon>
        <taxon>Actinomycetes</taxon>
        <taxon>Micrococcales</taxon>
        <taxon>Cellulomonadaceae</taxon>
        <taxon>Cellulomonas</taxon>
    </lineage>
</organism>
<accession>A0A7Y9JX39</accession>
<name>A0A7Y9JX39_9CELL</name>
<gene>
    <name evidence="3" type="ORF">BKA21_001832</name>
    <name evidence="2" type="ORF">Col01nite_19850</name>
</gene>
<evidence type="ECO:0000256" key="1">
    <source>
        <dbReference type="SAM" id="SignalP"/>
    </source>
</evidence>
<evidence type="ECO:0000313" key="2">
    <source>
        <dbReference type="EMBL" id="GIG32826.1"/>
    </source>
</evidence>
<dbReference type="Proteomes" id="UP000577956">
    <property type="component" value="Unassembled WGS sequence"/>
</dbReference>
<evidence type="ECO:0000313" key="3">
    <source>
        <dbReference type="EMBL" id="NYD86283.1"/>
    </source>
</evidence>
<feature type="signal peptide" evidence="1">
    <location>
        <begin position="1"/>
        <end position="24"/>
    </location>
</feature>
<dbReference type="Proteomes" id="UP000618382">
    <property type="component" value="Unassembled WGS sequence"/>
</dbReference>
<dbReference type="EMBL" id="JACCBK010000001">
    <property type="protein sequence ID" value="NYD86283.1"/>
    <property type="molecule type" value="Genomic_DNA"/>
</dbReference>
<keyword evidence="1" id="KW-0732">Signal</keyword>
<evidence type="ECO:0008006" key="6">
    <source>
        <dbReference type="Google" id="ProtNLM"/>
    </source>
</evidence>
<proteinExistence type="predicted"/>
<keyword evidence="5" id="KW-1185">Reference proteome</keyword>